<sequence>MSETVSSGGSTSSASASSSTSSAAVTSGGTAVTSGGTSSDAAGSATSGTDAGEVSYVVVSGGYGFAVGQQISTTDDPEIRNYAVPVSGE</sequence>
<protein>
    <submittedName>
        <fullName evidence="2">Uncharacterized protein</fullName>
    </submittedName>
</protein>
<organism evidence="2 3">
    <name type="scientific">Gluconobacter thailandicus</name>
    <dbReference type="NCBI Taxonomy" id="257438"/>
    <lineage>
        <taxon>Bacteria</taxon>
        <taxon>Pseudomonadati</taxon>
        <taxon>Pseudomonadota</taxon>
        <taxon>Alphaproteobacteria</taxon>
        <taxon>Acetobacterales</taxon>
        <taxon>Acetobacteraceae</taxon>
        <taxon>Gluconobacter</taxon>
    </lineage>
</organism>
<evidence type="ECO:0000313" key="2">
    <source>
        <dbReference type="EMBL" id="QEH97287.1"/>
    </source>
</evidence>
<evidence type="ECO:0000313" key="3">
    <source>
        <dbReference type="Proteomes" id="UP000323560"/>
    </source>
</evidence>
<dbReference type="EMBL" id="CP043043">
    <property type="protein sequence ID" value="QEH97287.1"/>
    <property type="molecule type" value="Genomic_DNA"/>
</dbReference>
<reference evidence="2 3" key="1">
    <citation type="submission" date="2019-08" db="EMBL/GenBank/DDBJ databases">
        <title>Gluconobacter frateurii HD924 genome.</title>
        <authorList>
            <person name="Liu Y."/>
            <person name="Zhang P."/>
        </authorList>
    </citation>
    <scope>NUCLEOTIDE SEQUENCE [LARGE SCALE GENOMIC DNA]</scope>
    <source>
        <strain evidence="2 3">HD924</strain>
    </source>
</reference>
<proteinExistence type="predicted"/>
<evidence type="ECO:0000256" key="1">
    <source>
        <dbReference type="SAM" id="MobiDB-lite"/>
    </source>
</evidence>
<accession>A0AAP9EVW4</accession>
<dbReference type="Proteomes" id="UP000323560">
    <property type="component" value="Chromosome"/>
</dbReference>
<feature type="region of interest" description="Disordered" evidence="1">
    <location>
        <begin position="1"/>
        <end position="50"/>
    </location>
</feature>
<dbReference type="KEGG" id="gti:FXF46_14290"/>
<dbReference type="RefSeq" id="WP_148620944.1">
    <property type="nucleotide sequence ID" value="NZ_CP043043.1"/>
</dbReference>
<dbReference type="AlphaFoldDB" id="A0AAP9EVW4"/>
<gene>
    <name evidence="2" type="ORF">FXF46_14290</name>
</gene>
<name>A0AAP9EVW4_GLUTH</name>